<keyword evidence="1" id="KW-0472">Membrane</keyword>
<feature type="transmembrane region" description="Helical" evidence="1">
    <location>
        <begin position="65"/>
        <end position="83"/>
    </location>
</feature>
<protein>
    <submittedName>
        <fullName evidence="2">Uncharacterized protein</fullName>
    </submittedName>
</protein>
<accession>A0ABT1JZC6</accession>
<feature type="transmembrane region" description="Helical" evidence="1">
    <location>
        <begin position="118"/>
        <end position="140"/>
    </location>
</feature>
<keyword evidence="3" id="KW-1185">Reference proteome</keyword>
<sequence length="181" mass="20307">MIVAILIGCEIGFWVLLALGFASRYLWKRRTLSTVLLLCVPLLDVILLTAAVIDMRGGATADLRHGLAAAYLSYSIVFGHRTIRWADAKFHHRFAGGPPPPRPPAGGMPRARYEWAMWLRIVLAYVLTWGIVLALTWLVGDPTRTDYLVAFARDLLKIPLIALIWPVSYTLWPRKPESAET</sequence>
<evidence type="ECO:0000313" key="3">
    <source>
        <dbReference type="Proteomes" id="UP001320766"/>
    </source>
</evidence>
<keyword evidence="1" id="KW-1133">Transmembrane helix</keyword>
<feature type="transmembrane region" description="Helical" evidence="1">
    <location>
        <begin position="155"/>
        <end position="172"/>
    </location>
</feature>
<proteinExistence type="predicted"/>
<gene>
    <name evidence="2" type="ORF">HD595_003223</name>
</gene>
<dbReference type="EMBL" id="JAMZEC010000001">
    <property type="protein sequence ID" value="MCP2347101.1"/>
    <property type="molecule type" value="Genomic_DNA"/>
</dbReference>
<name>A0ABT1JZC6_9ACTN</name>
<comment type="caution">
    <text evidence="2">The sequence shown here is derived from an EMBL/GenBank/DDBJ whole genome shotgun (WGS) entry which is preliminary data.</text>
</comment>
<feature type="transmembrane region" description="Helical" evidence="1">
    <location>
        <begin position="6"/>
        <end position="27"/>
    </location>
</feature>
<dbReference type="RefSeq" id="WP_253769830.1">
    <property type="nucleotide sequence ID" value="NZ_BAAAVE010000022.1"/>
</dbReference>
<keyword evidence="1" id="KW-0812">Transmembrane</keyword>
<evidence type="ECO:0000256" key="1">
    <source>
        <dbReference type="SAM" id="Phobius"/>
    </source>
</evidence>
<reference evidence="2 3" key="1">
    <citation type="submission" date="2022-06" db="EMBL/GenBank/DDBJ databases">
        <title>Sequencing the genomes of 1000 actinobacteria strains.</title>
        <authorList>
            <person name="Klenk H.-P."/>
        </authorList>
    </citation>
    <scope>NUCLEOTIDE SEQUENCE [LARGE SCALE GENOMIC DNA]</scope>
    <source>
        <strain evidence="2 3">DSM 44170</strain>
    </source>
</reference>
<dbReference type="Proteomes" id="UP001320766">
    <property type="component" value="Unassembled WGS sequence"/>
</dbReference>
<evidence type="ECO:0000313" key="2">
    <source>
        <dbReference type="EMBL" id="MCP2347101.1"/>
    </source>
</evidence>
<feature type="transmembrane region" description="Helical" evidence="1">
    <location>
        <begin position="34"/>
        <end position="53"/>
    </location>
</feature>
<organism evidence="2 3">
    <name type="scientific">Nonomuraea roseoviolacea subsp. carminata</name>
    <dbReference type="NCBI Taxonomy" id="160689"/>
    <lineage>
        <taxon>Bacteria</taxon>
        <taxon>Bacillati</taxon>
        <taxon>Actinomycetota</taxon>
        <taxon>Actinomycetes</taxon>
        <taxon>Streptosporangiales</taxon>
        <taxon>Streptosporangiaceae</taxon>
        <taxon>Nonomuraea</taxon>
    </lineage>
</organism>